<feature type="compositionally biased region" description="Low complexity" evidence="1">
    <location>
        <begin position="24"/>
        <end position="46"/>
    </location>
</feature>
<evidence type="ECO:0000256" key="1">
    <source>
        <dbReference type="SAM" id="MobiDB-lite"/>
    </source>
</evidence>
<dbReference type="EMBL" id="CM004483">
    <property type="protein sequence ID" value="OCT60681.1"/>
    <property type="molecule type" value="Genomic_DNA"/>
</dbReference>
<dbReference type="AlphaFoldDB" id="A0A974BU54"/>
<organism evidence="2 3">
    <name type="scientific">Xenopus laevis</name>
    <name type="common">African clawed frog</name>
    <dbReference type="NCBI Taxonomy" id="8355"/>
    <lineage>
        <taxon>Eukaryota</taxon>
        <taxon>Metazoa</taxon>
        <taxon>Chordata</taxon>
        <taxon>Craniata</taxon>
        <taxon>Vertebrata</taxon>
        <taxon>Euteleostomi</taxon>
        <taxon>Amphibia</taxon>
        <taxon>Batrachia</taxon>
        <taxon>Anura</taxon>
        <taxon>Pipoidea</taxon>
        <taxon>Pipidae</taxon>
        <taxon>Xenopodinae</taxon>
        <taxon>Xenopus</taxon>
        <taxon>Xenopus</taxon>
    </lineage>
</organism>
<feature type="region of interest" description="Disordered" evidence="1">
    <location>
        <begin position="18"/>
        <end position="53"/>
    </location>
</feature>
<sequence>MAQLQLCTIRQCNKCDYRPRDNGSASSVSPRRPLSLPSYSSSNPSSGVLCPQRPHRFTRTVPKACL</sequence>
<gene>
    <name evidence="2" type="ORF">XELAEV_18046702mg</name>
</gene>
<proteinExistence type="predicted"/>
<protein>
    <submittedName>
        <fullName evidence="2">Uncharacterized protein</fullName>
    </submittedName>
</protein>
<name>A0A974BU54_XENLA</name>
<dbReference type="Proteomes" id="UP000694892">
    <property type="component" value="Chromosome 9_10S"/>
</dbReference>
<evidence type="ECO:0000313" key="3">
    <source>
        <dbReference type="Proteomes" id="UP000694892"/>
    </source>
</evidence>
<accession>A0A974BU54</accession>
<reference evidence="3" key="1">
    <citation type="journal article" date="2016" name="Nature">
        <title>Genome evolution in the allotetraploid frog Xenopus laevis.</title>
        <authorList>
            <person name="Session A.M."/>
            <person name="Uno Y."/>
            <person name="Kwon T."/>
            <person name="Chapman J.A."/>
            <person name="Toyoda A."/>
            <person name="Takahashi S."/>
            <person name="Fukui A."/>
            <person name="Hikosaka A."/>
            <person name="Suzuki A."/>
            <person name="Kondo M."/>
            <person name="van Heeringen S.J."/>
            <person name="Quigley I."/>
            <person name="Heinz S."/>
            <person name="Ogino H."/>
            <person name="Ochi H."/>
            <person name="Hellsten U."/>
            <person name="Lyons J.B."/>
            <person name="Simakov O."/>
            <person name="Putnam N."/>
            <person name="Stites J."/>
            <person name="Kuroki Y."/>
            <person name="Tanaka T."/>
            <person name="Michiue T."/>
            <person name="Watanabe M."/>
            <person name="Bogdanovic O."/>
            <person name="Lister R."/>
            <person name="Georgiou G."/>
            <person name="Paranjpe S.S."/>
            <person name="van Kruijsbergen I."/>
            <person name="Shu S."/>
            <person name="Carlson J."/>
            <person name="Kinoshita T."/>
            <person name="Ohta Y."/>
            <person name="Mawaribuchi S."/>
            <person name="Jenkins J."/>
            <person name="Grimwood J."/>
            <person name="Schmutz J."/>
            <person name="Mitros T."/>
            <person name="Mozaffari S.V."/>
            <person name="Suzuki Y."/>
            <person name="Haramoto Y."/>
            <person name="Yamamoto T.S."/>
            <person name="Takagi C."/>
            <person name="Heald R."/>
            <person name="Miller K."/>
            <person name="Haudenschild C."/>
            <person name="Kitzman J."/>
            <person name="Nakayama T."/>
            <person name="Izutsu Y."/>
            <person name="Robert J."/>
            <person name="Fortriede J."/>
            <person name="Burns K."/>
            <person name="Lotay V."/>
            <person name="Karimi K."/>
            <person name="Yasuoka Y."/>
            <person name="Dichmann D.S."/>
            <person name="Flajnik M.F."/>
            <person name="Houston D.W."/>
            <person name="Shendure J."/>
            <person name="DuPasquier L."/>
            <person name="Vize P.D."/>
            <person name="Zorn A.M."/>
            <person name="Ito M."/>
            <person name="Marcotte E.M."/>
            <person name="Wallingford J.B."/>
            <person name="Ito Y."/>
            <person name="Asashima M."/>
            <person name="Ueno N."/>
            <person name="Matsuda Y."/>
            <person name="Veenstra G.J."/>
            <person name="Fujiyama A."/>
            <person name="Harland R.M."/>
            <person name="Taira M."/>
            <person name="Rokhsar D.S."/>
        </authorList>
    </citation>
    <scope>NUCLEOTIDE SEQUENCE [LARGE SCALE GENOMIC DNA]</scope>
    <source>
        <strain evidence="3">J</strain>
    </source>
</reference>
<evidence type="ECO:0000313" key="2">
    <source>
        <dbReference type="EMBL" id="OCT60681.1"/>
    </source>
</evidence>